<proteinExistence type="inferred from homology"/>
<evidence type="ECO:0000256" key="2">
    <source>
        <dbReference type="ARBA" id="ARBA00023015"/>
    </source>
</evidence>
<dbReference type="Proteomes" id="UP001597374">
    <property type="component" value="Unassembled WGS sequence"/>
</dbReference>
<evidence type="ECO:0000256" key="4">
    <source>
        <dbReference type="ARBA" id="ARBA00023163"/>
    </source>
</evidence>
<keyword evidence="2" id="KW-0805">Transcription regulation</keyword>
<evidence type="ECO:0000256" key="3">
    <source>
        <dbReference type="ARBA" id="ARBA00023082"/>
    </source>
</evidence>
<dbReference type="InterPro" id="IPR007627">
    <property type="entry name" value="RNA_pol_sigma70_r2"/>
</dbReference>
<reference evidence="8" key="1">
    <citation type="journal article" date="2019" name="Int. J. Syst. Evol. Microbiol.">
        <title>The Global Catalogue of Microorganisms (GCM) 10K type strain sequencing project: providing services to taxonomists for standard genome sequencing and annotation.</title>
        <authorList>
            <consortium name="The Broad Institute Genomics Platform"/>
            <consortium name="The Broad Institute Genome Sequencing Center for Infectious Disease"/>
            <person name="Wu L."/>
            <person name="Ma J."/>
        </authorList>
    </citation>
    <scope>NUCLEOTIDE SEQUENCE [LARGE SCALE GENOMIC DNA]</scope>
    <source>
        <strain evidence="8">CGMCC 4.1782</strain>
    </source>
</reference>
<dbReference type="PANTHER" id="PTHR43133:SF51">
    <property type="entry name" value="RNA POLYMERASE SIGMA FACTOR"/>
    <property type="match status" value="1"/>
</dbReference>
<dbReference type="EMBL" id="JBHUIM010000001">
    <property type="protein sequence ID" value="MFD2245275.1"/>
    <property type="molecule type" value="Genomic_DNA"/>
</dbReference>
<keyword evidence="8" id="KW-1185">Reference proteome</keyword>
<evidence type="ECO:0000256" key="1">
    <source>
        <dbReference type="ARBA" id="ARBA00010641"/>
    </source>
</evidence>
<dbReference type="Pfam" id="PF08281">
    <property type="entry name" value="Sigma70_r4_2"/>
    <property type="match status" value="1"/>
</dbReference>
<dbReference type="Pfam" id="PF04542">
    <property type="entry name" value="Sigma70_r2"/>
    <property type="match status" value="1"/>
</dbReference>
<dbReference type="InterPro" id="IPR014284">
    <property type="entry name" value="RNA_pol_sigma-70_dom"/>
</dbReference>
<dbReference type="Gene3D" id="1.10.10.10">
    <property type="entry name" value="Winged helix-like DNA-binding domain superfamily/Winged helix DNA-binding domain"/>
    <property type="match status" value="1"/>
</dbReference>
<dbReference type="InterPro" id="IPR013324">
    <property type="entry name" value="RNA_pol_sigma_r3/r4-like"/>
</dbReference>
<dbReference type="PANTHER" id="PTHR43133">
    <property type="entry name" value="RNA POLYMERASE ECF-TYPE SIGMA FACTO"/>
    <property type="match status" value="1"/>
</dbReference>
<dbReference type="InterPro" id="IPR013249">
    <property type="entry name" value="RNA_pol_sigma70_r4_t2"/>
</dbReference>
<dbReference type="InterPro" id="IPR036388">
    <property type="entry name" value="WH-like_DNA-bd_sf"/>
</dbReference>
<keyword evidence="4" id="KW-0804">Transcription</keyword>
<accession>A0ABW5CW70</accession>
<evidence type="ECO:0000259" key="6">
    <source>
        <dbReference type="Pfam" id="PF08281"/>
    </source>
</evidence>
<keyword evidence="3" id="KW-0731">Sigma factor</keyword>
<gene>
    <name evidence="7" type="ORF">ACFSKP_03350</name>
</gene>
<protein>
    <submittedName>
        <fullName evidence="7">RNA polymerase sigma factor</fullName>
    </submittedName>
</protein>
<evidence type="ECO:0000259" key="5">
    <source>
        <dbReference type="Pfam" id="PF04542"/>
    </source>
</evidence>
<feature type="domain" description="RNA polymerase sigma factor 70 region 4 type 2" evidence="6">
    <location>
        <begin position="139"/>
        <end position="190"/>
    </location>
</feature>
<dbReference type="CDD" id="cd06171">
    <property type="entry name" value="Sigma70_r4"/>
    <property type="match status" value="1"/>
</dbReference>
<dbReference type="InterPro" id="IPR013325">
    <property type="entry name" value="RNA_pol_sigma_r2"/>
</dbReference>
<dbReference type="InterPro" id="IPR039425">
    <property type="entry name" value="RNA_pol_sigma-70-like"/>
</dbReference>
<dbReference type="RefSeq" id="WP_250429269.1">
    <property type="nucleotide sequence ID" value="NZ_JALPRR010000002.1"/>
</dbReference>
<sequence length="225" mass="26417">MKTLLSHINQAHRVSDTEVVERVLAGEKEFYEILMRRHNQKLYRIIRSYLHDEEEVEDAMQDTYLKAYKNLSQFSFKAQFSTWLIRIGINEALGRLRQQKKLAAFHDQKDNLSELTLLQLPDTKNMNPEHKAIQKEVKQLLEKAIDKLPAAYKTIYMLREVEEMSVTEVAACLNLSESNVKVRQHRARLLLKERLYEMSVNSEVFEFGSRRCDRMVEKVMGALPS</sequence>
<evidence type="ECO:0000313" key="8">
    <source>
        <dbReference type="Proteomes" id="UP001597374"/>
    </source>
</evidence>
<dbReference type="Gene3D" id="1.10.1740.10">
    <property type="match status" value="1"/>
</dbReference>
<dbReference type="SUPFAM" id="SSF88659">
    <property type="entry name" value="Sigma3 and sigma4 domains of RNA polymerase sigma factors"/>
    <property type="match status" value="1"/>
</dbReference>
<organism evidence="7 8">
    <name type="scientific">Pontibacter ruber</name>
    <dbReference type="NCBI Taxonomy" id="1343895"/>
    <lineage>
        <taxon>Bacteria</taxon>
        <taxon>Pseudomonadati</taxon>
        <taxon>Bacteroidota</taxon>
        <taxon>Cytophagia</taxon>
        <taxon>Cytophagales</taxon>
        <taxon>Hymenobacteraceae</taxon>
        <taxon>Pontibacter</taxon>
    </lineage>
</organism>
<dbReference type="NCBIfam" id="TIGR02937">
    <property type="entry name" value="sigma70-ECF"/>
    <property type="match status" value="1"/>
</dbReference>
<dbReference type="NCBIfam" id="NF008888">
    <property type="entry name" value="PRK11922.1"/>
    <property type="match status" value="1"/>
</dbReference>
<feature type="domain" description="RNA polymerase sigma-70 region 2" evidence="5">
    <location>
        <begin position="34"/>
        <end position="101"/>
    </location>
</feature>
<dbReference type="SUPFAM" id="SSF88946">
    <property type="entry name" value="Sigma2 domain of RNA polymerase sigma factors"/>
    <property type="match status" value="1"/>
</dbReference>
<name>A0ABW5CW70_9BACT</name>
<evidence type="ECO:0000313" key="7">
    <source>
        <dbReference type="EMBL" id="MFD2245275.1"/>
    </source>
</evidence>
<comment type="similarity">
    <text evidence="1">Belongs to the sigma-70 factor family. ECF subfamily.</text>
</comment>
<comment type="caution">
    <text evidence="7">The sequence shown here is derived from an EMBL/GenBank/DDBJ whole genome shotgun (WGS) entry which is preliminary data.</text>
</comment>